<sequence>MQLMWMVVCNDISPALQSRLNQGTSGGGDTGMAIEDALKLLSVQRGLHIEILYFTQECNGSGSSCI</sequence>
<dbReference type="AlphaFoldDB" id="A0A0E9RDM8"/>
<evidence type="ECO:0000313" key="1">
    <source>
        <dbReference type="EMBL" id="JAH26590.1"/>
    </source>
</evidence>
<accession>A0A0E9RDM8</accession>
<dbReference type="EMBL" id="GBXM01081987">
    <property type="protein sequence ID" value="JAH26590.1"/>
    <property type="molecule type" value="Transcribed_RNA"/>
</dbReference>
<protein>
    <submittedName>
        <fullName evidence="1">Uncharacterized protein</fullName>
    </submittedName>
</protein>
<name>A0A0E9RDM8_ANGAN</name>
<organism evidence="1">
    <name type="scientific">Anguilla anguilla</name>
    <name type="common">European freshwater eel</name>
    <name type="synonym">Muraena anguilla</name>
    <dbReference type="NCBI Taxonomy" id="7936"/>
    <lineage>
        <taxon>Eukaryota</taxon>
        <taxon>Metazoa</taxon>
        <taxon>Chordata</taxon>
        <taxon>Craniata</taxon>
        <taxon>Vertebrata</taxon>
        <taxon>Euteleostomi</taxon>
        <taxon>Actinopterygii</taxon>
        <taxon>Neopterygii</taxon>
        <taxon>Teleostei</taxon>
        <taxon>Anguilliformes</taxon>
        <taxon>Anguillidae</taxon>
        <taxon>Anguilla</taxon>
    </lineage>
</organism>
<reference evidence="1" key="2">
    <citation type="journal article" date="2015" name="Fish Shellfish Immunol.">
        <title>Early steps in the European eel (Anguilla anguilla)-Vibrio vulnificus interaction in the gills: Role of the RtxA13 toxin.</title>
        <authorList>
            <person name="Callol A."/>
            <person name="Pajuelo D."/>
            <person name="Ebbesson L."/>
            <person name="Teles M."/>
            <person name="MacKenzie S."/>
            <person name="Amaro C."/>
        </authorList>
    </citation>
    <scope>NUCLEOTIDE SEQUENCE</scope>
</reference>
<proteinExistence type="predicted"/>
<reference evidence="1" key="1">
    <citation type="submission" date="2014-11" db="EMBL/GenBank/DDBJ databases">
        <authorList>
            <person name="Amaro Gonzalez C."/>
        </authorList>
    </citation>
    <scope>NUCLEOTIDE SEQUENCE</scope>
</reference>